<feature type="compositionally biased region" description="Basic and acidic residues" evidence="1">
    <location>
        <begin position="109"/>
        <end position="118"/>
    </location>
</feature>
<organism evidence="2 3">
    <name type="scientific">Phytophthora fragariae</name>
    <dbReference type="NCBI Taxonomy" id="53985"/>
    <lineage>
        <taxon>Eukaryota</taxon>
        <taxon>Sar</taxon>
        <taxon>Stramenopiles</taxon>
        <taxon>Oomycota</taxon>
        <taxon>Peronosporomycetes</taxon>
        <taxon>Peronosporales</taxon>
        <taxon>Peronosporaceae</taxon>
        <taxon>Phytophthora</taxon>
    </lineage>
</organism>
<feature type="region of interest" description="Disordered" evidence="1">
    <location>
        <begin position="235"/>
        <end position="280"/>
    </location>
</feature>
<gene>
    <name evidence="2" type="ORF">PF011_g12071</name>
</gene>
<evidence type="ECO:0000313" key="3">
    <source>
        <dbReference type="Proteomes" id="UP000460718"/>
    </source>
</evidence>
<dbReference type="PANTHER" id="PTHR46599">
    <property type="entry name" value="PIGGYBAC TRANSPOSABLE ELEMENT-DERIVED PROTEIN 4"/>
    <property type="match status" value="1"/>
</dbReference>
<proteinExistence type="predicted"/>
<dbReference type="EMBL" id="QXFW01000688">
    <property type="protein sequence ID" value="KAE9005380.1"/>
    <property type="molecule type" value="Genomic_DNA"/>
</dbReference>
<feature type="compositionally biased region" description="Basic and acidic residues" evidence="1">
    <location>
        <begin position="125"/>
        <end position="144"/>
    </location>
</feature>
<reference evidence="2 3" key="1">
    <citation type="submission" date="2018-09" db="EMBL/GenBank/DDBJ databases">
        <title>Genomic investigation of the strawberry pathogen Phytophthora fragariae indicates pathogenicity is determined by transcriptional variation in three key races.</title>
        <authorList>
            <person name="Adams T.M."/>
            <person name="Armitage A.D."/>
            <person name="Sobczyk M.K."/>
            <person name="Bates H.J."/>
            <person name="Dunwell J.M."/>
            <person name="Nellist C.F."/>
            <person name="Harrison R.J."/>
        </authorList>
    </citation>
    <scope>NUCLEOTIDE SEQUENCE [LARGE SCALE GENOMIC DNA]</scope>
    <source>
        <strain evidence="2 3">SCRP245</strain>
    </source>
</reference>
<protein>
    <recommendedName>
        <fullName evidence="4">PiggyBac transposable element-derived protein domain-containing protein</fullName>
    </recommendedName>
</protein>
<evidence type="ECO:0008006" key="4">
    <source>
        <dbReference type="Google" id="ProtNLM"/>
    </source>
</evidence>
<feature type="compositionally biased region" description="Basic and acidic residues" evidence="1">
    <location>
        <begin position="11"/>
        <end position="20"/>
    </location>
</feature>
<feature type="region of interest" description="Disordered" evidence="1">
    <location>
        <begin position="98"/>
        <end position="156"/>
    </location>
</feature>
<dbReference type="AlphaFoldDB" id="A0A6A3KCZ5"/>
<dbReference type="Proteomes" id="UP000460718">
    <property type="component" value="Unassembled WGS sequence"/>
</dbReference>
<accession>A0A6A3KCZ5</accession>
<feature type="compositionally biased region" description="Acidic residues" evidence="1">
    <location>
        <begin position="238"/>
        <end position="272"/>
    </location>
</feature>
<dbReference type="PANTHER" id="PTHR46599:SF3">
    <property type="entry name" value="PIGGYBAC TRANSPOSABLE ELEMENT-DERIVED PROTEIN 4"/>
    <property type="match status" value="1"/>
</dbReference>
<comment type="caution">
    <text evidence="2">The sequence shown here is derived from an EMBL/GenBank/DDBJ whole genome shotgun (WGS) entry which is preliminary data.</text>
</comment>
<evidence type="ECO:0000313" key="2">
    <source>
        <dbReference type="EMBL" id="KAE9005380.1"/>
    </source>
</evidence>
<sequence length="579" mass="63707">MGYGCQSGPDRSFKNLRTGEHPVQSPRETRRPRWAPHDIDFGQLWRQLRAAGWTSKRPTGIQTQWAYKSPEGENVLLGERAVVEYAFKSGLLVEDEEHVGEEDGGGGHVGDEGGSGEHVEEEGGGGEHGEEHVREEDGGGEHAGVEGGGGDDAAIRPSQIDTSVLLSQNTIEQMFGSSESETELSQAAPACAFCRTRRDWRVRGRTNVLLLLLLLTPRRTRIPLKLDADVNVLQDGESSSEYEDFSSDDSDSAGICDDDDDSGSDEFDEEGGDGISDSDATEMDETFLASLHIGGNGELSKAALKQRAAALRAMQWTPPMTEFETDTPAYPGFGADEARPVGELLDVWRSPLLTLFFFVPKTVWVSIAKETNRYFLQQVGKRAERMAARQTGRQHETAAQIARRLKASEKRGALLRIGTWSPPASRQKRRRTPVRLAHALEQSEDWVTVTGVRKRCQRSCKVCALLRTEKKKSFATTFFCERCSIVNAKCWLCNKIRRDYKGVAKTCFEIWHDDFGAGQDIPVSLGSASCCAGPTRAHESARRRAGNYSSPARKEATAATVTLKAMMSERAGCVSVGEW</sequence>
<name>A0A6A3KCZ5_9STRA</name>
<feature type="region of interest" description="Disordered" evidence="1">
    <location>
        <begin position="1"/>
        <end position="35"/>
    </location>
</feature>
<evidence type="ECO:0000256" key="1">
    <source>
        <dbReference type="SAM" id="MobiDB-lite"/>
    </source>
</evidence>